<evidence type="ECO:0000313" key="2">
    <source>
        <dbReference type="EMBL" id="MBO8476531.1"/>
    </source>
</evidence>
<accession>A0A9D9IRH3</accession>
<reference evidence="2" key="2">
    <citation type="journal article" date="2021" name="PeerJ">
        <title>Extensive microbial diversity within the chicken gut microbiome revealed by metagenomics and culture.</title>
        <authorList>
            <person name="Gilroy R."/>
            <person name="Ravi A."/>
            <person name="Getino M."/>
            <person name="Pursley I."/>
            <person name="Horton D.L."/>
            <person name="Alikhan N.F."/>
            <person name="Baker D."/>
            <person name="Gharbi K."/>
            <person name="Hall N."/>
            <person name="Watson M."/>
            <person name="Adriaenssens E.M."/>
            <person name="Foster-Nyarko E."/>
            <person name="Jarju S."/>
            <person name="Secka A."/>
            <person name="Antonio M."/>
            <person name="Oren A."/>
            <person name="Chaudhuri R.R."/>
            <person name="La Ragione R."/>
            <person name="Hildebrand F."/>
            <person name="Pallen M.J."/>
        </authorList>
    </citation>
    <scope>NUCLEOTIDE SEQUENCE</scope>
    <source>
        <strain evidence="2">6919</strain>
    </source>
</reference>
<dbReference type="SUPFAM" id="SSF56925">
    <property type="entry name" value="OMPA-like"/>
    <property type="match status" value="1"/>
</dbReference>
<dbReference type="AlphaFoldDB" id="A0A9D9IRH3"/>
<dbReference type="EMBL" id="JADIMC010000066">
    <property type="protein sequence ID" value="MBO8476531.1"/>
    <property type="molecule type" value="Genomic_DNA"/>
</dbReference>
<evidence type="ECO:0000313" key="3">
    <source>
        <dbReference type="Proteomes" id="UP000823598"/>
    </source>
</evidence>
<dbReference type="Gene3D" id="2.40.160.20">
    <property type="match status" value="1"/>
</dbReference>
<dbReference type="Proteomes" id="UP000823598">
    <property type="component" value="Unassembled WGS sequence"/>
</dbReference>
<organism evidence="2 3">
    <name type="scientific">Candidatus Limisoma faecipullorum</name>
    <dbReference type="NCBI Taxonomy" id="2840854"/>
    <lineage>
        <taxon>Bacteria</taxon>
        <taxon>Pseudomonadati</taxon>
        <taxon>Bacteroidota</taxon>
        <taxon>Bacteroidia</taxon>
        <taxon>Bacteroidales</taxon>
        <taxon>Candidatus Limisoma</taxon>
    </lineage>
</organism>
<keyword evidence="1" id="KW-0732">Signal</keyword>
<evidence type="ECO:0000256" key="1">
    <source>
        <dbReference type="SAM" id="SignalP"/>
    </source>
</evidence>
<sequence>MKKLFLTAMLVIAAITAQAAGLRQLDMRANLRSDFGLGVGVTFQLPKNFEVAPTLNYYFNDVHTLTIDADFRYRFELPRNFDIYPLAGLVYFHCDDVNKIGLNIGGGFNYNINSSWAIGLELKYQYVDHWDDLYLSIGAAYKF</sequence>
<comment type="caution">
    <text evidence="2">The sequence shown here is derived from an EMBL/GenBank/DDBJ whole genome shotgun (WGS) entry which is preliminary data.</text>
</comment>
<feature type="chain" id="PRO_5038650149" evidence="1">
    <location>
        <begin position="20"/>
        <end position="143"/>
    </location>
</feature>
<dbReference type="InterPro" id="IPR011250">
    <property type="entry name" value="OMP/PagP_B-barrel"/>
</dbReference>
<protein>
    <submittedName>
        <fullName evidence="2">Porin family protein</fullName>
    </submittedName>
</protein>
<name>A0A9D9IRH3_9BACT</name>
<feature type="signal peptide" evidence="1">
    <location>
        <begin position="1"/>
        <end position="19"/>
    </location>
</feature>
<gene>
    <name evidence="2" type="ORF">IAB88_06015</name>
</gene>
<proteinExistence type="predicted"/>
<reference evidence="2" key="1">
    <citation type="submission" date="2020-10" db="EMBL/GenBank/DDBJ databases">
        <authorList>
            <person name="Gilroy R."/>
        </authorList>
    </citation>
    <scope>NUCLEOTIDE SEQUENCE</scope>
    <source>
        <strain evidence="2">6919</strain>
    </source>
</reference>